<feature type="coiled-coil region" evidence="1">
    <location>
        <begin position="123"/>
        <end position="150"/>
    </location>
</feature>
<evidence type="ECO:0000313" key="3">
    <source>
        <dbReference type="EnsemblProtists" id="PYU1_T014384"/>
    </source>
</evidence>
<dbReference type="InParanoid" id="K3XAY5"/>
<keyword evidence="4" id="KW-1185">Reference proteome</keyword>
<dbReference type="PANTHER" id="PTHR35796:SF3">
    <property type="entry name" value="BHLH DOMAIN-CONTAINING PROTEIN"/>
    <property type="match status" value="1"/>
</dbReference>
<dbReference type="AlphaFoldDB" id="K3XAY5"/>
<dbReference type="eggNOG" id="ENOG502RUT5">
    <property type="taxonomic scope" value="Eukaryota"/>
</dbReference>
<evidence type="ECO:0000313" key="4">
    <source>
        <dbReference type="Proteomes" id="UP000019132"/>
    </source>
</evidence>
<dbReference type="OMA" id="HRNDDTH"/>
<reference evidence="4" key="1">
    <citation type="journal article" date="2010" name="Genome Biol.">
        <title>Genome sequence of the necrotrophic plant pathogen Pythium ultimum reveals original pathogenicity mechanisms and effector repertoire.</title>
        <authorList>
            <person name="Levesque C.A."/>
            <person name="Brouwer H."/>
            <person name="Cano L."/>
            <person name="Hamilton J.P."/>
            <person name="Holt C."/>
            <person name="Huitema E."/>
            <person name="Raffaele S."/>
            <person name="Robideau G.P."/>
            <person name="Thines M."/>
            <person name="Win J."/>
            <person name="Zerillo M.M."/>
            <person name="Beakes G.W."/>
            <person name="Boore J.L."/>
            <person name="Busam D."/>
            <person name="Dumas B."/>
            <person name="Ferriera S."/>
            <person name="Fuerstenberg S.I."/>
            <person name="Gachon C.M."/>
            <person name="Gaulin E."/>
            <person name="Govers F."/>
            <person name="Grenville-Briggs L."/>
            <person name="Horner N."/>
            <person name="Hostetler J."/>
            <person name="Jiang R.H."/>
            <person name="Johnson J."/>
            <person name="Krajaejun T."/>
            <person name="Lin H."/>
            <person name="Meijer H.J."/>
            <person name="Moore B."/>
            <person name="Morris P."/>
            <person name="Phuntmart V."/>
            <person name="Puiu D."/>
            <person name="Shetty J."/>
            <person name="Stajich J.E."/>
            <person name="Tripathy S."/>
            <person name="Wawra S."/>
            <person name="van West P."/>
            <person name="Whitty B.R."/>
            <person name="Coutinho P.M."/>
            <person name="Henrissat B."/>
            <person name="Martin F."/>
            <person name="Thomas P.D."/>
            <person name="Tyler B.M."/>
            <person name="De Vries R.P."/>
            <person name="Kamoun S."/>
            <person name="Yandell M."/>
            <person name="Tisserat N."/>
            <person name="Buell C.R."/>
        </authorList>
    </citation>
    <scope>NUCLEOTIDE SEQUENCE</scope>
    <source>
        <strain evidence="4">DAOM:BR144</strain>
    </source>
</reference>
<reference evidence="3" key="3">
    <citation type="submission" date="2015-02" db="UniProtKB">
        <authorList>
            <consortium name="EnsemblProtists"/>
        </authorList>
    </citation>
    <scope>IDENTIFICATION</scope>
    <source>
        <strain evidence="3">DAOM BR144</strain>
    </source>
</reference>
<dbReference type="HOGENOM" id="CLU_027764_2_2_1"/>
<evidence type="ECO:0008006" key="5">
    <source>
        <dbReference type="Google" id="ProtNLM"/>
    </source>
</evidence>
<dbReference type="PANTHER" id="PTHR35796">
    <property type="entry name" value="HYPOTHETICAL CYTOSOLIC PROTEIN"/>
    <property type="match status" value="1"/>
</dbReference>
<feature type="compositionally biased region" description="Basic and acidic residues" evidence="2">
    <location>
        <begin position="44"/>
        <end position="53"/>
    </location>
</feature>
<feature type="compositionally biased region" description="Low complexity" evidence="2">
    <location>
        <begin position="29"/>
        <end position="42"/>
    </location>
</feature>
<dbReference type="EMBL" id="GL376565">
    <property type="status" value="NOT_ANNOTATED_CDS"/>
    <property type="molecule type" value="Genomic_DNA"/>
</dbReference>
<sequence>MEPLLVDDDQERAFEAALAFVDDYASSDADASATPATSVSPSPHRNDDTHDNQVDVPSVPLGNANGGGALFAIGSQSPRARLPRRHVRSAVAPATKQAVVKRNGKILFKVKPNHARDGRREELIYLNNKVAELEAQLKNLQENRGTLAARPVATTTSALVTPFTSTRRAAAVDGDPDVTGAQVWQEFAERQRDERMRAERENIRLKLVLENQLKIAKSLEGVLIKKTSTKEIEKCLQGRHIHRVHPLTAESTDAQIFEDLVAGIAQSYAEVDQVFVANGLNRKENAHSDAQVRTSDDGNGMYLEFFANKILPFDMHSTGAAVWNHFVSAKERTPSRFYYNKASPTGLAVPPPSTTDNTVMEHFHLELHANSTRGNFRVKQVMRRYVEDERIVIVWRACIDPIEFSDEPFAGVCFHEKGYIVVKRPSTLSDEYAVLQQCDILTPVYLGDLLSDSDPKVGAITDFVLSSTAANITASRQMIENVLLEQVMNTFPRHA</sequence>
<name>K3XAY5_GLOUD</name>
<evidence type="ECO:0000256" key="1">
    <source>
        <dbReference type="SAM" id="Coils"/>
    </source>
</evidence>
<proteinExistence type="predicted"/>
<reference evidence="4" key="2">
    <citation type="submission" date="2010-04" db="EMBL/GenBank/DDBJ databases">
        <authorList>
            <person name="Buell R."/>
            <person name="Hamilton J."/>
            <person name="Hostetler J."/>
        </authorList>
    </citation>
    <scope>NUCLEOTIDE SEQUENCE [LARGE SCALE GENOMIC DNA]</scope>
    <source>
        <strain evidence="4">DAOM:BR144</strain>
    </source>
</reference>
<dbReference type="VEuPathDB" id="FungiDB:PYU1_G014353"/>
<evidence type="ECO:0000256" key="2">
    <source>
        <dbReference type="SAM" id="MobiDB-lite"/>
    </source>
</evidence>
<dbReference type="Proteomes" id="UP000019132">
    <property type="component" value="Unassembled WGS sequence"/>
</dbReference>
<keyword evidence="1" id="KW-0175">Coiled coil</keyword>
<dbReference type="EnsemblProtists" id="PYU1_T014384">
    <property type="protein sequence ID" value="PYU1_T014384"/>
    <property type="gene ID" value="PYU1_G014353"/>
</dbReference>
<protein>
    <recommendedName>
        <fullName evidence="5">M96 mating-specific protein family</fullName>
    </recommendedName>
</protein>
<feature type="region of interest" description="Disordered" evidence="2">
    <location>
        <begin position="29"/>
        <end position="61"/>
    </location>
</feature>
<accession>K3XAY5</accession>
<dbReference type="STRING" id="431595.K3XAY5"/>
<organism evidence="3 4">
    <name type="scientific">Globisporangium ultimum (strain ATCC 200006 / CBS 805.95 / DAOM BR144)</name>
    <name type="common">Pythium ultimum</name>
    <dbReference type="NCBI Taxonomy" id="431595"/>
    <lineage>
        <taxon>Eukaryota</taxon>
        <taxon>Sar</taxon>
        <taxon>Stramenopiles</taxon>
        <taxon>Oomycota</taxon>
        <taxon>Peronosporomycetes</taxon>
        <taxon>Pythiales</taxon>
        <taxon>Pythiaceae</taxon>
        <taxon>Globisporangium</taxon>
    </lineage>
</organism>